<accession>A0ABD0QYK3</accession>
<evidence type="ECO:0000256" key="1">
    <source>
        <dbReference type="SAM" id="MobiDB-lite"/>
    </source>
</evidence>
<feature type="compositionally biased region" description="Basic and acidic residues" evidence="1">
    <location>
        <begin position="168"/>
        <end position="193"/>
    </location>
</feature>
<feature type="compositionally biased region" description="Polar residues" evidence="1">
    <location>
        <begin position="23"/>
        <end position="37"/>
    </location>
</feature>
<reference evidence="2 3" key="1">
    <citation type="submission" date="2024-05" db="EMBL/GenBank/DDBJ databases">
        <title>Genome sequencing and assembly of Indian major carp, Cirrhinus mrigala (Hamilton, 1822).</title>
        <authorList>
            <person name="Mohindra V."/>
            <person name="Chowdhury L.M."/>
            <person name="Lal K."/>
            <person name="Jena J.K."/>
        </authorList>
    </citation>
    <scope>NUCLEOTIDE SEQUENCE [LARGE SCALE GENOMIC DNA]</scope>
    <source>
        <strain evidence="2">CM1030</strain>
        <tissue evidence="2">Blood</tissue>
    </source>
</reference>
<feature type="compositionally biased region" description="Basic and acidic residues" evidence="1">
    <location>
        <begin position="337"/>
        <end position="353"/>
    </location>
</feature>
<dbReference type="AlphaFoldDB" id="A0ABD0QYK3"/>
<feature type="compositionally biased region" description="Basic and acidic residues" evidence="1">
    <location>
        <begin position="200"/>
        <end position="214"/>
    </location>
</feature>
<organism evidence="2 3">
    <name type="scientific">Cirrhinus mrigala</name>
    <name type="common">Mrigala</name>
    <dbReference type="NCBI Taxonomy" id="683832"/>
    <lineage>
        <taxon>Eukaryota</taxon>
        <taxon>Metazoa</taxon>
        <taxon>Chordata</taxon>
        <taxon>Craniata</taxon>
        <taxon>Vertebrata</taxon>
        <taxon>Euteleostomi</taxon>
        <taxon>Actinopterygii</taxon>
        <taxon>Neopterygii</taxon>
        <taxon>Teleostei</taxon>
        <taxon>Ostariophysi</taxon>
        <taxon>Cypriniformes</taxon>
        <taxon>Cyprinidae</taxon>
        <taxon>Labeoninae</taxon>
        <taxon>Labeonini</taxon>
        <taxon>Cirrhinus</taxon>
    </lineage>
</organism>
<gene>
    <name evidence="2" type="ORF">M9458_013486</name>
</gene>
<feature type="region of interest" description="Disordered" evidence="1">
    <location>
        <begin position="133"/>
        <end position="287"/>
    </location>
</feature>
<feature type="compositionally biased region" description="Polar residues" evidence="1">
    <location>
        <begin position="145"/>
        <end position="161"/>
    </location>
</feature>
<feature type="region of interest" description="Disordered" evidence="1">
    <location>
        <begin position="1"/>
        <end position="93"/>
    </location>
</feature>
<feature type="non-terminal residue" evidence="2">
    <location>
        <position position="353"/>
    </location>
</feature>
<feature type="region of interest" description="Disordered" evidence="1">
    <location>
        <begin position="103"/>
        <end position="122"/>
    </location>
</feature>
<keyword evidence="3" id="KW-1185">Reference proteome</keyword>
<feature type="compositionally biased region" description="Basic and acidic residues" evidence="1">
    <location>
        <begin position="39"/>
        <end position="51"/>
    </location>
</feature>
<feature type="compositionally biased region" description="Basic and acidic residues" evidence="1">
    <location>
        <begin position="228"/>
        <end position="241"/>
    </location>
</feature>
<proteinExistence type="predicted"/>
<dbReference type="Proteomes" id="UP001529510">
    <property type="component" value="Unassembled WGS sequence"/>
</dbReference>
<evidence type="ECO:0000313" key="3">
    <source>
        <dbReference type="Proteomes" id="UP001529510"/>
    </source>
</evidence>
<feature type="compositionally biased region" description="Low complexity" evidence="1">
    <location>
        <begin position="11"/>
        <end position="22"/>
    </location>
</feature>
<name>A0ABD0QYK3_CIRMR</name>
<protein>
    <submittedName>
        <fullName evidence="2">Uncharacterized protein</fullName>
    </submittedName>
</protein>
<evidence type="ECO:0000313" key="2">
    <source>
        <dbReference type="EMBL" id="KAL0190788.1"/>
    </source>
</evidence>
<feature type="region of interest" description="Disordered" evidence="1">
    <location>
        <begin position="323"/>
        <end position="353"/>
    </location>
</feature>
<dbReference type="EMBL" id="JAMKFB020000006">
    <property type="protein sequence ID" value="KAL0190788.1"/>
    <property type="molecule type" value="Genomic_DNA"/>
</dbReference>
<feature type="compositionally biased region" description="Polar residues" evidence="1">
    <location>
        <begin position="107"/>
        <end position="121"/>
    </location>
</feature>
<sequence>MNGAELPVKISSSASSQSSGSQDKPSIQTPKASQASSKILDKVRAFEEQKHSSNIPKVSASRLSWGFNRTSSCNSEDSRGKSGKPQDSATSDVALKRSFFKKKASSLEEQSTYVQKSFQSKLSEELHRIKKLVGKSNIKKAFSMEQLTQTDKQSTGNTESVPAQGIQKVEDTTKSKGLAESKERSSTLPKEESQQLQKKKLADESKQPERKSPDVTENQWRKNPKPKRLLDRQAINEKVTFDKIPGQCSPMVPRTNMSSKLPKSPVEIPTAEPTMQGGLAQAPLKPPRLFGSVSMLPKSFKEREEKKDSSLIPKMTVPTIVVENKPVDEEANTAESGQKEVKKHEGKTTRRNR</sequence>
<comment type="caution">
    <text evidence="2">The sequence shown here is derived from an EMBL/GenBank/DDBJ whole genome shotgun (WGS) entry which is preliminary data.</text>
</comment>